<sequence length="301" mass="33430">MRNFLGIIFIVLSSTVSLAQTQLEYKLEKNAVFTVKQNAEQTITQELDGASHILTNKINGILEFKVLEVRDTTYKIALKFKDLNLNMSSSIQGELMDVHAKEVDESNMQSQIFHSLLNHPVNIILSKTGDIIEVKGGDNLVAKMAEASGLEDQFSLNMMKKSLEKEFGSEALSNSYKQMTFIYPSKKVKLEDTWKNQYLGKLQANNTWTLKAISADTVNLIGTADVIMNVTEAATAMHLKGTQKTNITTNAITGFIKKMTVEGTSKGSSSMTQMQDQEIPTTIASFTSYELIPNLNEPINN</sequence>
<comment type="caution">
    <text evidence="2">The sequence shown here is derived from an EMBL/GenBank/DDBJ whole genome shotgun (WGS) entry which is preliminary data.</text>
</comment>
<proteinExistence type="predicted"/>
<keyword evidence="3" id="KW-1185">Reference proteome</keyword>
<dbReference type="RefSeq" id="WP_214611245.1">
    <property type="nucleotide sequence ID" value="NZ_JACATN010000002.1"/>
</dbReference>
<accession>A0ABS5WE28</accession>
<evidence type="ECO:0008006" key="4">
    <source>
        <dbReference type="Google" id="ProtNLM"/>
    </source>
</evidence>
<gene>
    <name evidence="2" type="ORF">HW347_07370</name>
</gene>
<reference evidence="3" key="1">
    <citation type="submission" date="2023-07" db="EMBL/GenBank/DDBJ databases">
        <title>Zobellia barbeyronii sp. nov., a new marine flavobacterium, isolated from green and red algae.</title>
        <authorList>
            <person name="Nedashkovskaya O.I."/>
            <person name="Otstavnykh N."/>
            <person name="Zhukova N."/>
            <person name="Guzev K."/>
            <person name="Chausova V."/>
            <person name="Tekutyeva L."/>
            <person name="Mikhailov V."/>
            <person name="Isaeva M."/>
        </authorList>
    </citation>
    <scope>NUCLEOTIDE SEQUENCE [LARGE SCALE GENOMIC DNA]</scope>
    <source>
        <strain evidence="3">KMM 6746</strain>
    </source>
</reference>
<dbReference type="InterPro" id="IPR046230">
    <property type="entry name" value="DUF6263"/>
</dbReference>
<evidence type="ECO:0000313" key="3">
    <source>
        <dbReference type="Proteomes" id="UP000740413"/>
    </source>
</evidence>
<dbReference type="Proteomes" id="UP000740413">
    <property type="component" value="Unassembled WGS sequence"/>
</dbReference>
<name>A0ABS5WE28_9FLAO</name>
<dbReference type="EMBL" id="JACATN010000002">
    <property type="protein sequence ID" value="MBT2161080.1"/>
    <property type="molecule type" value="Genomic_DNA"/>
</dbReference>
<evidence type="ECO:0000313" key="2">
    <source>
        <dbReference type="EMBL" id="MBT2161080.1"/>
    </source>
</evidence>
<organism evidence="2 3">
    <name type="scientific">Zobellia barbeyronii</name>
    <dbReference type="NCBI Taxonomy" id="2748009"/>
    <lineage>
        <taxon>Bacteria</taxon>
        <taxon>Pseudomonadati</taxon>
        <taxon>Bacteroidota</taxon>
        <taxon>Flavobacteriia</taxon>
        <taxon>Flavobacteriales</taxon>
        <taxon>Flavobacteriaceae</taxon>
        <taxon>Zobellia</taxon>
    </lineage>
</organism>
<protein>
    <recommendedName>
        <fullName evidence="4">DUF4412 domain-containing protein</fullName>
    </recommendedName>
</protein>
<keyword evidence="1" id="KW-0732">Signal</keyword>
<evidence type="ECO:0000256" key="1">
    <source>
        <dbReference type="SAM" id="SignalP"/>
    </source>
</evidence>
<dbReference type="Pfam" id="PF19777">
    <property type="entry name" value="DUF6263"/>
    <property type="match status" value="1"/>
</dbReference>
<feature type="signal peptide" evidence="1">
    <location>
        <begin position="1"/>
        <end position="19"/>
    </location>
</feature>
<feature type="chain" id="PRO_5046662885" description="DUF4412 domain-containing protein" evidence="1">
    <location>
        <begin position="20"/>
        <end position="301"/>
    </location>
</feature>